<dbReference type="PANTHER" id="PTHR22916">
    <property type="entry name" value="GLYCOSYLTRANSFERASE"/>
    <property type="match status" value="1"/>
</dbReference>
<keyword evidence="3" id="KW-1185">Reference proteome</keyword>
<accession>G0J0R8</accession>
<feature type="domain" description="Glycosyltransferase 2-like" evidence="1">
    <location>
        <begin position="24"/>
        <end position="157"/>
    </location>
</feature>
<dbReference type="InterPro" id="IPR029044">
    <property type="entry name" value="Nucleotide-diphossugar_trans"/>
</dbReference>
<organism evidence="2 3">
    <name type="scientific">Cyclobacterium marinum (strain ATCC 25205 / DSM 745 / LMG 13164 / NCIMB 1802)</name>
    <name type="common">Flectobacillus marinus</name>
    <dbReference type="NCBI Taxonomy" id="880070"/>
    <lineage>
        <taxon>Bacteria</taxon>
        <taxon>Pseudomonadati</taxon>
        <taxon>Bacteroidota</taxon>
        <taxon>Cytophagia</taxon>
        <taxon>Cytophagales</taxon>
        <taxon>Cyclobacteriaceae</taxon>
        <taxon>Cyclobacterium</taxon>
    </lineage>
</organism>
<dbReference type="PANTHER" id="PTHR22916:SF3">
    <property type="entry name" value="UDP-GLCNAC:BETAGAL BETA-1,3-N-ACETYLGLUCOSAMINYLTRANSFERASE-LIKE PROTEIN 1"/>
    <property type="match status" value="1"/>
</dbReference>
<dbReference type="EMBL" id="CP002955">
    <property type="protein sequence ID" value="AEL24480.1"/>
    <property type="molecule type" value="Genomic_DNA"/>
</dbReference>
<dbReference type="Gene3D" id="3.90.550.10">
    <property type="entry name" value="Spore Coat Polysaccharide Biosynthesis Protein SpsA, Chain A"/>
    <property type="match status" value="1"/>
</dbReference>
<proteinExistence type="predicted"/>
<dbReference type="RefSeq" id="WP_014018778.1">
    <property type="nucleotide sequence ID" value="NC_015914.1"/>
</dbReference>
<dbReference type="Pfam" id="PF00535">
    <property type="entry name" value="Glycos_transf_2"/>
    <property type="match status" value="1"/>
</dbReference>
<dbReference type="GO" id="GO:0016758">
    <property type="term" value="F:hexosyltransferase activity"/>
    <property type="evidence" value="ECO:0007669"/>
    <property type="project" value="UniProtKB-ARBA"/>
</dbReference>
<reference evidence="3" key="1">
    <citation type="submission" date="2011-07" db="EMBL/GenBank/DDBJ databases">
        <title>The complete genome of Cyclobacterium marinum DSM 745.</title>
        <authorList>
            <person name="Lucas S."/>
            <person name="Han J."/>
            <person name="Lapidus A."/>
            <person name="Bruce D."/>
            <person name="Goodwin L."/>
            <person name="Pitluck S."/>
            <person name="Peters L."/>
            <person name="Kyrpides N."/>
            <person name="Mavromatis K."/>
            <person name="Ivanova N."/>
            <person name="Ovchinnikova G."/>
            <person name="Chertkov O."/>
            <person name="Detter J.C."/>
            <person name="Tapia R."/>
            <person name="Han C."/>
            <person name="Land M."/>
            <person name="Hauser L."/>
            <person name="Markowitz V."/>
            <person name="Cheng J.-F."/>
            <person name="Hugenholtz P."/>
            <person name="Woyke T."/>
            <person name="Wu D."/>
            <person name="Tindall B."/>
            <person name="Schuetze A."/>
            <person name="Brambilla E."/>
            <person name="Klenk H.-P."/>
            <person name="Eisen J.A."/>
        </authorList>
    </citation>
    <scope>NUCLEOTIDE SEQUENCE [LARGE SCALE GENOMIC DNA]</scope>
    <source>
        <strain evidence="3">ATCC 25205 / DSM 745 / LMG 13164 / NCIMB 1802</strain>
    </source>
</reference>
<dbReference type="AlphaFoldDB" id="G0J0R8"/>
<evidence type="ECO:0000313" key="2">
    <source>
        <dbReference type="EMBL" id="AEL24480.1"/>
    </source>
</evidence>
<sequence>MERIPQSPPKIQPISLNIDRPLWSVMIPVYNCSEFITDALNSILIQDLGENLMQIEVIDDCSTDADVESLVKKVGGERVMYYRQQKNVGSLRNFETCINRAKGKLVHILHGDDRVKSGFYDKISNLFKIHPEAGAAFCRYHFIDENGEIKKEGKYNHNREGLLKDALFVMSAEQPTQYVATVVKREVYEKLGSFYGVVFGEDWEMWVRIAKNYPIAYTPSILADYRRHIGSISYPEKETGQNVIDLGITILNIEKQLPEDMRHIMRDQKLACKKSFIKSANLIWQQISDRKKANQLIKKAISIKTSDRNFYFLLFKFYLKVIFNIKKKNVVHSNYFSKKISPPKL</sequence>
<dbReference type="HOGENOM" id="CLU_025996_0_0_10"/>
<dbReference type="Proteomes" id="UP000001635">
    <property type="component" value="Chromosome"/>
</dbReference>
<dbReference type="SUPFAM" id="SSF53448">
    <property type="entry name" value="Nucleotide-diphospho-sugar transferases"/>
    <property type="match status" value="1"/>
</dbReference>
<dbReference type="eggNOG" id="COG1215">
    <property type="taxonomic scope" value="Bacteria"/>
</dbReference>
<gene>
    <name evidence="2" type="ordered locus">Cycma_0706</name>
</gene>
<evidence type="ECO:0000259" key="1">
    <source>
        <dbReference type="Pfam" id="PF00535"/>
    </source>
</evidence>
<dbReference type="KEGG" id="cmr:Cycma_0706"/>
<name>G0J0R8_CYCMS</name>
<evidence type="ECO:0000313" key="3">
    <source>
        <dbReference type="Proteomes" id="UP000001635"/>
    </source>
</evidence>
<protein>
    <submittedName>
        <fullName evidence="2">Glycosyl transferase family 2</fullName>
    </submittedName>
</protein>
<dbReference type="InterPro" id="IPR001173">
    <property type="entry name" value="Glyco_trans_2-like"/>
</dbReference>
<dbReference type="OrthoDB" id="9815829at2"/>
<keyword evidence="2" id="KW-0808">Transferase</keyword>
<dbReference type="STRING" id="880070.Cycma_0706"/>